<dbReference type="RefSeq" id="WP_239796204.1">
    <property type="nucleotide sequence ID" value="NZ_OU912926.1"/>
</dbReference>
<dbReference type="SMART" id="SM00220">
    <property type="entry name" value="S_TKc"/>
    <property type="match status" value="1"/>
</dbReference>
<evidence type="ECO:0000313" key="9">
    <source>
        <dbReference type="Proteomes" id="UP000839052"/>
    </source>
</evidence>
<keyword evidence="3" id="KW-0547">Nucleotide-binding</keyword>
<feature type="domain" description="Guanylate cyclase" evidence="7">
    <location>
        <begin position="77"/>
        <end position="214"/>
    </location>
</feature>
<dbReference type="InterPro" id="IPR011009">
    <property type="entry name" value="Kinase-like_dom_sf"/>
</dbReference>
<evidence type="ECO:0000259" key="6">
    <source>
        <dbReference type="PROSITE" id="PS50011"/>
    </source>
</evidence>
<evidence type="ECO:0000259" key="7">
    <source>
        <dbReference type="PROSITE" id="PS50125"/>
    </source>
</evidence>
<proteinExistence type="predicted"/>
<dbReference type="EC" id="2.7.11.1" evidence="8"/>
<dbReference type="InterPro" id="IPR029787">
    <property type="entry name" value="Nucleotide_cyclase"/>
</dbReference>
<dbReference type="PROSITE" id="PS50011">
    <property type="entry name" value="PROTEIN_KINASE_DOM"/>
    <property type="match status" value="1"/>
</dbReference>
<dbReference type="Pfam" id="PF00211">
    <property type="entry name" value="Guanylate_cyc"/>
    <property type="match status" value="1"/>
</dbReference>
<dbReference type="SUPFAM" id="SSF55073">
    <property type="entry name" value="Nucleotide cyclase"/>
    <property type="match status" value="1"/>
</dbReference>
<evidence type="ECO:0000256" key="5">
    <source>
        <dbReference type="ARBA" id="ARBA00022840"/>
    </source>
</evidence>
<feature type="domain" description="Protein kinase" evidence="6">
    <location>
        <begin position="326"/>
        <end position="580"/>
    </location>
</feature>
<dbReference type="Pfam" id="PF00069">
    <property type="entry name" value="Pkinase"/>
    <property type="match status" value="1"/>
</dbReference>
<gene>
    <name evidence="8" type="ORF">NTG6680_0987</name>
</gene>
<dbReference type="EMBL" id="OU912926">
    <property type="protein sequence ID" value="CAG9932240.1"/>
    <property type="molecule type" value="Genomic_DNA"/>
</dbReference>
<evidence type="ECO:0000256" key="1">
    <source>
        <dbReference type="ARBA" id="ARBA00004167"/>
    </source>
</evidence>
<evidence type="ECO:0000313" key="8">
    <source>
        <dbReference type="EMBL" id="CAG9932240.1"/>
    </source>
</evidence>
<dbReference type="CDD" id="cd07302">
    <property type="entry name" value="CHD"/>
    <property type="match status" value="1"/>
</dbReference>
<protein>
    <submittedName>
        <fullName evidence="8">Non-specific serine/threonine protein kinase</fullName>
        <ecNumber evidence="8">2.7.11.1</ecNumber>
    </submittedName>
</protein>
<keyword evidence="9" id="KW-1185">Reference proteome</keyword>
<dbReference type="SUPFAM" id="SSF56112">
    <property type="entry name" value="Protein kinase-like (PK-like)"/>
    <property type="match status" value="1"/>
</dbReference>
<dbReference type="GO" id="GO:0004674">
    <property type="term" value="F:protein serine/threonine kinase activity"/>
    <property type="evidence" value="ECO:0007669"/>
    <property type="project" value="UniProtKB-KW"/>
</dbReference>
<comment type="subcellular location">
    <subcellularLocation>
        <location evidence="1">Membrane</location>
        <topology evidence="1">Single-pass membrane protein</topology>
    </subcellularLocation>
</comment>
<organism evidence="8 9">
    <name type="scientific">Candidatus Nitrotoga arctica</name>
    <dbReference type="NCBI Taxonomy" id="453162"/>
    <lineage>
        <taxon>Bacteria</taxon>
        <taxon>Pseudomonadati</taxon>
        <taxon>Pseudomonadota</taxon>
        <taxon>Betaproteobacteria</taxon>
        <taxon>Nitrosomonadales</taxon>
        <taxon>Gallionellaceae</taxon>
        <taxon>Candidatus Nitrotoga</taxon>
    </lineage>
</organism>
<dbReference type="PANTHER" id="PTHR43289">
    <property type="entry name" value="MITOGEN-ACTIVATED PROTEIN KINASE KINASE KINASE 20-RELATED"/>
    <property type="match status" value="1"/>
</dbReference>
<dbReference type="CDD" id="cd14014">
    <property type="entry name" value="STKc_PknB_like"/>
    <property type="match status" value="1"/>
</dbReference>
<dbReference type="PROSITE" id="PS00108">
    <property type="entry name" value="PROTEIN_KINASE_ST"/>
    <property type="match status" value="1"/>
</dbReference>
<dbReference type="PANTHER" id="PTHR43289:SF6">
    <property type="entry name" value="SERINE_THREONINE-PROTEIN KINASE NEKL-3"/>
    <property type="match status" value="1"/>
</dbReference>
<keyword evidence="5" id="KW-0067">ATP-binding</keyword>
<evidence type="ECO:0000256" key="2">
    <source>
        <dbReference type="ARBA" id="ARBA00022679"/>
    </source>
</evidence>
<keyword evidence="4 8" id="KW-0418">Kinase</keyword>
<evidence type="ECO:0000256" key="4">
    <source>
        <dbReference type="ARBA" id="ARBA00022777"/>
    </source>
</evidence>
<accession>A0ABN8AHM7</accession>
<dbReference type="PROSITE" id="PS50125">
    <property type="entry name" value="GUANYLATE_CYCLASE_2"/>
    <property type="match status" value="1"/>
</dbReference>
<keyword evidence="2 8" id="KW-0808">Transferase</keyword>
<dbReference type="SMART" id="SM00044">
    <property type="entry name" value="CYCc"/>
    <property type="match status" value="1"/>
</dbReference>
<dbReference type="Gene3D" id="1.10.510.10">
    <property type="entry name" value="Transferase(Phosphotransferase) domain 1"/>
    <property type="match status" value="1"/>
</dbReference>
<evidence type="ECO:0000256" key="3">
    <source>
        <dbReference type="ARBA" id="ARBA00022741"/>
    </source>
</evidence>
<dbReference type="InterPro" id="IPR008271">
    <property type="entry name" value="Ser/Thr_kinase_AS"/>
</dbReference>
<keyword evidence="8" id="KW-0723">Serine/threonine-protein kinase</keyword>
<dbReference type="Proteomes" id="UP000839052">
    <property type="component" value="Chromosome"/>
</dbReference>
<dbReference type="Gene3D" id="3.30.70.1230">
    <property type="entry name" value="Nucleotide cyclase"/>
    <property type="match status" value="1"/>
</dbReference>
<name>A0ABN8AHM7_9PROT</name>
<sequence>MITSSEISRITLPVSGHLKQAEIMHKLIAGDITEYAPPRDNSLLYQTNECTNTKLRCGELPSSSVVIPAAQSTVNGSVLFVDIRNFTMFADQLHAGEVIEFLNTFFERAYEPVRQQCGWVVRFLGDGMVAMFEPRAEQSDDHAERALKVALLIVLAADSFRDWIAQRFPERKFPQFAVGIGIHSGEVMICKMGGGSVIETTIIGDTVNIAARLQTMTKVLGWSIATSHSCASIAGGRFQLGRGSTVAMKGKTVQIQAIEVIGLNPRTASSYNDSAFYEKLGLSVAVNTAIFELAREQTDSMQNHYSGAGSTLETIPQDQPIELEGYRLLRKLGQGGMSEVFLAENLITHTQQVLKLVPTTAIDIDNDDTLQRFLHEFALISQIDHPNVARIYQQGFTSTHAYISMEFFPGGDLRCLISEHPTPQVAIASLLQIMGGLSAIHALGIIHCDMKPDNVMIRRDGSLALADFGIAEHSDVTRLPTRPGEIMGSPSYLAPEQALGLPVDERTDLYSMGAMFYEMLTGRPPYKGSSVQAILYQHVNLPVPILPVGLERFQPILNRMMAKSAAARFESADAVVEYVISSGLIGNL</sequence>
<dbReference type="InterPro" id="IPR001054">
    <property type="entry name" value="A/G_cyclase"/>
</dbReference>
<reference evidence="8 9" key="1">
    <citation type="submission" date="2021-10" db="EMBL/GenBank/DDBJ databases">
        <authorList>
            <person name="Koch H."/>
        </authorList>
    </citation>
    <scope>NUCLEOTIDE SEQUENCE [LARGE SCALE GENOMIC DNA]</scope>
    <source>
        <strain evidence="8">6680</strain>
    </source>
</reference>
<dbReference type="InterPro" id="IPR000719">
    <property type="entry name" value="Prot_kinase_dom"/>
</dbReference>